<keyword evidence="1" id="KW-0812">Transmembrane</keyword>
<feature type="transmembrane region" description="Helical" evidence="1">
    <location>
        <begin position="12"/>
        <end position="32"/>
    </location>
</feature>
<dbReference type="OrthoDB" id="414396at186801"/>
<evidence type="ECO:0000256" key="1">
    <source>
        <dbReference type="SAM" id="Phobius"/>
    </source>
</evidence>
<sequence>MRKNPKYRQPLAIGPLLVMTLALAAYFVTFAVTGTINHLVLARAILPAFVVLAMAVPVVYFWNRIADQLFKSLRKAVPKKP</sequence>
<gene>
    <name evidence="2" type="ORF">GFC01_03450</name>
</gene>
<accession>A0A6N7IMX3</accession>
<organism evidence="2 3">
    <name type="scientific">Desulfofundulus thermobenzoicus</name>
    <dbReference type="NCBI Taxonomy" id="29376"/>
    <lineage>
        <taxon>Bacteria</taxon>
        <taxon>Bacillati</taxon>
        <taxon>Bacillota</taxon>
        <taxon>Clostridia</taxon>
        <taxon>Eubacteriales</taxon>
        <taxon>Peptococcaceae</taxon>
        <taxon>Desulfofundulus</taxon>
    </lineage>
</organism>
<reference evidence="2 3" key="1">
    <citation type="submission" date="2019-10" db="EMBL/GenBank/DDBJ databases">
        <title>Comparative genomics of sulfur disproportionating microorganisms.</title>
        <authorList>
            <person name="Ward L.M."/>
            <person name="Bertran E."/>
            <person name="Johnston D."/>
        </authorList>
    </citation>
    <scope>NUCLEOTIDE SEQUENCE [LARGE SCALE GENOMIC DNA]</scope>
    <source>
        <strain evidence="2 3">DSM 14055</strain>
    </source>
</reference>
<evidence type="ECO:0000313" key="3">
    <source>
        <dbReference type="Proteomes" id="UP000441717"/>
    </source>
</evidence>
<protein>
    <submittedName>
        <fullName evidence="2">Uncharacterized protein</fullName>
    </submittedName>
</protein>
<dbReference type="RefSeq" id="WP_152945257.1">
    <property type="nucleotide sequence ID" value="NZ_WHYR01000006.1"/>
</dbReference>
<keyword evidence="3" id="KW-1185">Reference proteome</keyword>
<keyword evidence="1" id="KW-1133">Transmembrane helix</keyword>
<name>A0A6N7IMX3_9FIRM</name>
<comment type="caution">
    <text evidence="2">The sequence shown here is derived from an EMBL/GenBank/DDBJ whole genome shotgun (WGS) entry which is preliminary data.</text>
</comment>
<dbReference type="Proteomes" id="UP000441717">
    <property type="component" value="Unassembled WGS sequence"/>
</dbReference>
<evidence type="ECO:0000313" key="2">
    <source>
        <dbReference type="EMBL" id="MQL51332.1"/>
    </source>
</evidence>
<feature type="transmembrane region" description="Helical" evidence="1">
    <location>
        <begin position="44"/>
        <end position="62"/>
    </location>
</feature>
<proteinExistence type="predicted"/>
<dbReference type="AlphaFoldDB" id="A0A6N7IMX3"/>
<dbReference type="EMBL" id="WHYR01000006">
    <property type="protein sequence ID" value="MQL51332.1"/>
    <property type="molecule type" value="Genomic_DNA"/>
</dbReference>
<keyword evidence="1" id="KW-0472">Membrane</keyword>